<evidence type="ECO:0000313" key="2">
    <source>
        <dbReference type="EMBL" id="GGL33351.1"/>
    </source>
</evidence>
<dbReference type="Proteomes" id="UP000628840">
    <property type="component" value="Unassembled WGS sequence"/>
</dbReference>
<keyword evidence="3" id="KW-1185">Reference proteome</keyword>
<sequence>MDGGLEDPLTMLASETTDREAWRADDPVLLVGLLLVAVEFLALFVLVG</sequence>
<dbReference type="EMBL" id="BMPF01000002">
    <property type="protein sequence ID" value="GGL33351.1"/>
    <property type="molecule type" value="Genomic_DNA"/>
</dbReference>
<comment type="caution">
    <text evidence="2">The sequence shown here is derived from an EMBL/GenBank/DDBJ whole genome shotgun (WGS) entry which is preliminary data.</text>
</comment>
<gene>
    <name evidence="2" type="ORF">GCM10009037_16250</name>
</gene>
<proteinExistence type="predicted"/>
<dbReference type="AlphaFoldDB" id="A0A830EV32"/>
<keyword evidence="1" id="KW-0472">Membrane</keyword>
<accession>A0A830EV32</accession>
<protein>
    <submittedName>
        <fullName evidence="2">Uncharacterized protein</fullName>
    </submittedName>
</protein>
<name>A0A830EV32_9EURY</name>
<feature type="transmembrane region" description="Helical" evidence="1">
    <location>
        <begin position="28"/>
        <end position="47"/>
    </location>
</feature>
<evidence type="ECO:0000256" key="1">
    <source>
        <dbReference type="SAM" id="Phobius"/>
    </source>
</evidence>
<evidence type="ECO:0000313" key="3">
    <source>
        <dbReference type="Proteomes" id="UP000628840"/>
    </source>
</evidence>
<organism evidence="2 3">
    <name type="scientific">Halarchaeum grantii</name>
    <dbReference type="NCBI Taxonomy" id="1193105"/>
    <lineage>
        <taxon>Archaea</taxon>
        <taxon>Methanobacteriati</taxon>
        <taxon>Methanobacteriota</taxon>
        <taxon>Stenosarchaea group</taxon>
        <taxon>Halobacteria</taxon>
        <taxon>Halobacteriales</taxon>
        <taxon>Halobacteriaceae</taxon>
    </lineage>
</organism>
<reference evidence="2 3" key="1">
    <citation type="journal article" date="2019" name="Int. J. Syst. Evol. Microbiol.">
        <title>The Global Catalogue of Microorganisms (GCM) 10K type strain sequencing project: providing services to taxonomists for standard genome sequencing and annotation.</title>
        <authorList>
            <consortium name="The Broad Institute Genomics Platform"/>
            <consortium name="The Broad Institute Genome Sequencing Center for Infectious Disease"/>
            <person name="Wu L."/>
            <person name="Ma J."/>
        </authorList>
    </citation>
    <scope>NUCLEOTIDE SEQUENCE [LARGE SCALE GENOMIC DNA]</scope>
    <source>
        <strain evidence="2 3">JCM 19585</strain>
    </source>
</reference>
<keyword evidence="1" id="KW-0812">Transmembrane</keyword>
<keyword evidence="1" id="KW-1133">Transmembrane helix</keyword>